<evidence type="ECO:0000313" key="3">
    <source>
        <dbReference type="Proteomes" id="UP000050424"/>
    </source>
</evidence>
<feature type="compositionally biased region" description="Gly residues" evidence="1">
    <location>
        <begin position="298"/>
        <end position="307"/>
    </location>
</feature>
<accession>A0A0P7B6L3</accession>
<name>A0A0P7B6L3_9HYPO</name>
<evidence type="ECO:0000256" key="1">
    <source>
        <dbReference type="SAM" id="MobiDB-lite"/>
    </source>
</evidence>
<dbReference type="EMBL" id="LKCW01000315">
    <property type="protein sequence ID" value="KPM34646.1"/>
    <property type="molecule type" value="Genomic_DNA"/>
</dbReference>
<evidence type="ECO:0000313" key="2">
    <source>
        <dbReference type="EMBL" id="KPM34646.1"/>
    </source>
</evidence>
<feature type="region of interest" description="Disordered" evidence="1">
    <location>
        <begin position="152"/>
        <end position="173"/>
    </location>
</feature>
<proteinExistence type="predicted"/>
<protein>
    <submittedName>
        <fullName evidence="2">Uncharacterized protein</fullName>
    </submittedName>
</protein>
<feature type="region of interest" description="Disordered" evidence="1">
    <location>
        <begin position="243"/>
        <end position="307"/>
    </location>
</feature>
<feature type="compositionally biased region" description="Low complexity" evidence="1">
    <location>
        <begin position="207"/>
        <end position="226"/>
    </location>
</feature>
<dbReference type="AlphaFoldDB" id="A0A0P7B6L3"/>
<organism evidence="2 3">
    <name type="scientific">Neonectria ditissima</name>
    <dbReference type="NCBI Taxonomy" id="78410"/>
    <lineage>
        <taxon>Eukaryota</taxon>
        <taxon>Fungi</taxon>
        <taxon>Dikarya</taxon>
        <taxon>Ascomycota</taxon>
        <taxon>Pezizomycotina</taxon>
        <taxon>Sordariomycetes</taxon>
        <taxon>Hypocreomycetidae</taxon>
        <taxon>Hypocreales</taxon>
        <taxon>Nectriaceae</taxon>
        <taxon>Neonectria</taxon>
    </lineage>
</organism>
<dbReference type="OrthoDB" id="195446at2759"/>
<sequence>MLRSAREAGSSFTNATNDFRQLQIQLAFCYFFQGTWRLAEPIVTKLAQSKAGKQDLALPPDFIYTHPSNEIQYLQSKSNFIEPIFHDEDPQKTGLVELDAGPSPMSEGQGEGVARNGTIRSSNVTSLRVKILEYQRDEADTMKEVLFVHPAESQTADDADDEASPVTEKGSLRRRLTHLLGSAKARRVGSGAMAIRAGSESPADEIAPVTVSPVPDSPAVASPSGSQCDGMCISPMVDYSGPIPATAPKDAGNDAEPTGRTETQPFITPQLADDETDSASAPRNHHNVSRNQNSSPRGQGGPGVAGIAGGINSFTAVQQSSAHATKSTFDSIPLPHAQPDILPKTTMDTAAILASLKTMEDKESLQNAKLNLKILLRRLGSLNRNQFLTPDVQRAIQNLEQTEALDYEQGQDSVYDTMDDGDSGTESASTPRTDRHGVHASNFPNLKRVFSWKMGSEDAYMTENF</sequence>
<keyword evidence="3" id="KW-1185">Reference proteome</keyword>
<reference evidence="2 3" key="1">
    <citation type="submission" date="2015-09" db="EMBL/GenBank/DDBJ databases">
        <title>Draft genome of a European isolate of the apple canker pathogen Neonectria ditissima.</title>
        <authorList>
            <person name="Gomez-Cortecero A."/>
            <person name="Harrison R.J."/>
            <person name="Armitage A.D."/>
        </authorList>
    </citation>
    <scope>NUCLEOTIDE SEQUENCE [LARGE SCALE GENOMIC DNA]</scope>
    <source>
        <strain evidence="2 3">R09/05</strain>
    </source>
</reference>
<feature type="region of interest" description="Disordered" evidence="1">
    <location>
        <begin position="187"/>
        <end position="226"/>
    </location>
</feature>
<comment type="caution">
    <text evidence="2">The sequence shown here is derived from an EMBL/GenBank/DDBJ whole genome shotgun (WGS) entry which is preliminary data.</text>
</comment>
<gene>
    <name evidence="2" type="ORF">AK830_g11923</name>
</gene>
<dbReference type="Proteomes" id="UP000050424">
    <property type="component" value="Unassembled WGS sequence"/>
</dbReference>
<feature type="region of interest" description="Disordered" evidence="1">
    <location>
        <begin position="413"/>
        <end position="440"/>
    </location>
</feature>